<dbReference type="HOGENOM" id="CLU_3370081_0_0_6"/>
<dbReference type="AlphaFoldDB" id="Q1Z0Z7"/>
<sequence length="35" mass="3934">MKNRGLTSNEGLATFVVMNKLQQIALANSCFKEIY</sequence>
<organism evidence="1 2">
    <name type="scientific">Photobacterium profundum 3TCK</name>
    <dbReference type="NCBI Taxonomy" id="314280"/>
    <lineage>
        <taxon>Bacteria</taxon>
        <taxon>Pseudomonadati</taxon>
        <taxon>Pseudomonadota</taxon>
        <taxon>Gammaproteobacteria</taxon>
        <taxon>Vibrionales</taxon>
        <taxon>Vibrionaceae</taxon>
        <taxon>Photobacterium</taxon>
    </lineage>
</organism>
<dbReference type="EMBL" id="AAPH01000023">
    <property type="protein sequence ID" value="EAS42267.1"/>
    <property type="molecule type" value="Genomic_DNA"/>
</dbReference>
<proteinExistence type="predicted"/>
<name>Q1Z0Z7_9GAMM</name>
<evidence type="ECO:0000313" key="1">
    <source>
        <dbReference type="EMBL" id="EAS42267.1"/>
    </source>
</evidence>
<feature type="non-terminal residue" evidence="1">
    <location>
        <position position="35"/>
    </location>
</feature>
<protein>
    <submittedName>
        <fullName evidence="1">Uncharacterized protein</fullName>
    </submittedName>
</protein>
<comment type="caution">
    <text evidence="1">The sequence shown here is derived from an EMBL/GenBank/DDBJ whole genome shotgun (WGS) entry which is preliminary data.</text>
</comment>
<accession>Q1Z0Z7</accession>
<reference evidence="1 2" key="1">
    <citation type="submission" date="2006-03" db="EMBL/GenBank/DDBJ databases">
        <authorList>
            <person name="Bartlett D.H."/>
            <person name="Valle G."/>
            <person name="Lauro F.M."/>
            <person name="Vezzi A."/>
            <person name="Simonato F."/>
            <person name="Eloe E."/>
            <person name="Vitulo N."/>
            <person name="Stratton T.K."/>
            <person name="D'angelo M."/>
            <person name="Ferriera S."/>
            <person name="Johnson J."/>
            <person name="Kravitz S."/>
            <person name="Beeson K."/>
            <person name="Sutton G."/>
            <person name="Rogers Y."/>
            <person name="Friedman R."/>
            <person name="Frazier M."/>
            <person name="Venter J.C."/>
        </authorList>
    </citation>
    <scope>NUCLEOTIDE SEQUENCE [LARGE SCALE GENOMIC DNA]</scope>
    <source>
        <strain evidence="1 2">3TCK</strain>
    </source>
</reference>
<dbReference type="Proteomes" id="UP000003789">
    <property type="component" value="Unassembled WGS sequence"/>
</dbReference>
<evidence type="ECO:0000313" key="2">
    <source>
        <dbReference type="Proteomes" id="UP000003789"/>
    </source>
</evidence>
<gene>
    <name evidence="1" type="ORF">P3TCK_16824</name>
</gene>